<organism evidence="7 8">
    <name type="scientific">Peptococcus niger</name>
    <dbReference type="NCBI Taxonomy" id="2741"/>
    <lineage>
        <taxon>Bacteria</taxon>
        <taxon>Bacillati</taxon>
        <taxon>Bacillota</taxon>
        <taxon>Clostridia</taxon>
        <taxon>Eubacteriales</taxon>
        <taxon>Peptococcaceae</taxon>
        <taxon>Peptococcus</taxon>
    </lineage>
</organism>
<dbReference type="CDD" id="cd01173">
    <property type="entry name" value="pyridoxal_pyridoxamine_kinase"/>
    <property type="match status" value="1"/>
</dbReference>
<proteinExistence type="predicted"/>
<dbReference type="PROSITE" id="PS51257">
    <property type="entry name" value="PROKAR_LIPOPROTEIN"/>
    <property type="match status" value="1"/>
</dbReference>
<evidence type="ECO:0000259" key="6">
    <source>
        <dbReference type="Pfam" id="PF08543"/>
    </source>
</evidence>
<dbReference type="SUPFAM" id="SSF53613">
    <property type="entry name" value="Ribokinase-like"/>
    <property type="match status" value="1"/>
</dbReference>
<evidence type="ECO:0000256" key="1">
    <source>
        <dbReference type="ARBA" id="ARBA00012104"/>
    </source>
</evidence>
<feature type="domain" description="Pyridoxamine kinase/Phosphomethylpyrimidine kinase" evidence="6">
    <location>
        <begin position="25"/>
        <end position="253"/>
    </location>
</feature>
<reference evidence="7 8" key="1">
    <citation type="submission" date="2016-10" db="EMBL/GenBank/DDBJ databases">
        <authorList>
            <person name="de Groot N.N."/>
        </authorList>
    </citation>
    <scope>NUCLEOTIDE SEQUENCE [LARGE SCALE GENOMIC DNA]</scope>
    <source>
        <strain evidence="7 8">DSM 20475</strain>
    </source>
</reference>
<dbReference type="OrthoDB" id="9800808at2"/>
<dbReference type="Gene3D" id="3.40.1190.20">
    <property type="match status" value="1"/>
</dbReference>
<dbReference type="GO" id="GO:0009443">
    <property type="term" value="P:pyridoxal 5'-phosphate salvage"/>
    <property type="evidence" value="ECO:0007669"/>
    <property type="project" value="InterPro"/>
</dbReference>
<evidence type="ECO:0000256" key="3">
    <source>
        <dbReference type="ARBA" id="ARBA00022741"/>
    </source>
</evidence>
<evidence type="ECO:0000313" key="7">
    <source>
        <dbReference type="EMBL" id="SDE03627.1"/>
    </source>
</evidence>
<keyword evidence="3" id="KW-0547">Nucleotide-binding</keyword>
<dbReference type="GO" id="GO:0005524">
    <property type="term" value="F:ATP binding"/>
    <property type="evidence" value="ECO:0007669"/>
    <property type="project" value="UniProtKB-KW"/>
</dbReference>
<dbReference type="EC" id="2.7.1.35" evidence="1"/>
<dbReference type="GO" id="GO:0005829">
    <property type="term" value="C:cytosol"/>
    <property type="evidence" value="ECO:0007669"/>
    <property type="project" value="TreeGrafter"/>
</dbReference>
<keyword evidence="8" id="KW-1185">Reference proteome</keyword>
<dbReference type="RefSeq" id="WP_091792307.1">
    <property type="nucleotide sequence ID" value="NZ_FNAF01000014.1"/>
</dbReference>
<keyword evidence="5" id="KW-0067">ATP-binding</keyword>
<evidence type="ECO:0000256" key="2">
    <source>
        <dbReference type="ARBA" id="ARBA00022679"/>
    </source>
</evidence>
<evidence type="ECO:0000256" key="4">
    <source>
        <dbReference type="ARBA" id="ARBA00022777"/>
    </source>
</evidence>
<dbReference type="AlphaFoldDB" id="A0A1G6ZN40"/>
<dbReference type="GO" id="GO:0008478">
    <property type="term" value="F:pyridoxal kinase activity"/>
    <property type="evidence" value="ECO:0007669"/>
    <property type="project" value="UniProtKB-EC"/>
</dbReference>
<protein>
    <recommendedName>
        <fullName evidence="1">pyridoxal kinase</fullName>
        <ecNumber evidence="1">2.7.1.35</ecNumber>
    </recommendedName>
</protein>
<name>A0A1G6ZN40_PEPNI</name>
<keyword evidence="2" id="KW-0808">Transferase</keyword>
<dbReference type="Pfam" id="PF08543">
    <property type="entry name" value="Phos_pyr_kin"/>
    <property type="match status" value="1"/>
</dbReference>
<dbReference type="PANTHER" id="PTHR10534">
    <property type="entry name" value="PYRIDOXAL KINASE"/>
    <property type="match status" value="1"/>
</dbReference>
<dbReference type="Proteomes" id="UP000198995">
    <property type="component" value="Unassembled WGS sequence"/>
</dbReference>
<dbReference type="InterPro" id="IPR013749">
    <property type="entry name" value="PM/HMP-P_kinase-1"/>
</dbReference>
<dbReference type="InterPro" id="IPR029056">
    <property type="entry name" value="Ribokinase-like"/>
</dbReference>
<accession>A0A1G6ZN40</accession>
<evidence type="ECO:0000313" key="8">
    <source>
        <dbReference type="Proteomes" id="UP000198995"/>
    </source>
</evidence>
<dbReference type="InterPro" id="IPR004625">
    <property type="entry name" value="PyrdxlKinase"/>
</dbReference>
<gene>
    <name evidence="7" type="ORF">SAMN04489866_1149</name>
</gene>
<dbReference type="PANTHER" id="PTHR10534:SF2">
    <property type="entry name" value="PYRIDOXAL KINASE"/>
    <property type="match status" value="1"/>
</dbReference>
<keyword evidence="4 7" id="KW-0418">Kinase</keyword>
<dbReference type="EMBL" id="FNAF01000014">
    <property type="protein sequence ID" value="SDE03627.1"/>
    <property type="molecule type" value="Genomic_DNA"/>
</dbReference>
<dbReference type="STRING" id="2741.SAMN04489866_1149"/>
<sequence length="273" mass="29506">MKRVLAFHDLCGLGHSSLACALPVISACGHQVIAAPTSVLSSQTDGYENYAVTGLTHFLHAALRHWEREGLQVEALYSGYLADPLQVAHVEFGIKRLLRPGGTVLVDPVLGDNGSLYPDFGPEMIEAMKNLIRQADIVTPNVTELCALTGRPLGDDLTEAALKEAVLTLADQGPKRIVVTSFTPTDDEIASCAYDLAQDRFFLHRQKRIPAHYCGTGDLFASVLLGGLLSGLAFDEALMRADRFVAEAIALGMNQEVPRREGVPFEPLLGKLV</sequence>
<dbReference type="NCBIfam" id="NF005491">
    <property type="entry name" value="PRK07105.1"/>
    <property type="match status" value="1"/>
</dbReference>
<evidence type="ECO:0000256" key="5">
    <source>
        <dbReference type="ARBA" id="ARBA00022840"/>
    </source>
</evidence>